<comment type="caution">
    <text evidence="1">The sequence shown here is derived from an EMBL/GenBank/DDBJ whole genome shotgun (WGS) entry which is preliminary data.</text>
</comment>
<name>A0A558J3R4_9GAMM</name>
<evidence type="ECO:0000313" key="2">
    <source>
        <dbReference type="Proteomes" id="UP000317288"/>
    </source>
</evidence>
<accession>A0A558J3R4</accession>
<sequence>MATVTNASSISVSPAIGGFVGTLRGKRATGTTHRDAALNVARKVYGPKVNVVNDYLRDSDIAAGIHYRYHINYRANRGAA</sequence>
<proteinExistence type="predicted"/>
<evidence type="ECO:0000313" key="1">
    <source>
        <dbReference type="EMBL" id="TVU88287.1"/>
    </source>
</evidence>
<gene>
    <name evidence="1" type="ORF">FQP89_18700</name>
</gene>
<dbReference type="Proteomes" id="UP000317288">
    <property type="component" value="Unassembled WGS sequence"/>
</dbReference>
<dbReference type="RefSeq" id="WP_144814034.1">
    <property type="nucleotide sequence ID" value="NZ_VNFE01000006.1"/>
</dbReference>
<dbReference type="EMBL" id="VNFE01000006">
    <property type="protein sequence ID" value="TVU88287.1"/>
    <property type="molecule type" value="Genomic_DNA"/>
</dbReference>
<protein>
    <submittedName>
        <fullName evidence="1">Uncharacterized protein</fullName>
    </submittedName>
</protein>
<organism evidence="1 2">
    <name type="scientific">Vreelandella titanicae</name>
    <dbReference type="NCBI Taxonomy" id="664683"/>
    <lineage>
        <taxon>Bacteria</taxon>
        <taxon>Pseudomonadati</taxon>
        <taxon>Pseudomonadota</taxon>
        <taxon>Gammaproteobacteria</taxon>
        <taxon>Oceanospirillales</taxon>
        <taxon>Halomonadaceae</taxon>
        <taxon>Vreelandella</taxon>
    </lineage>
</organism>
<dbReference type="AlphaFoldDB" id="A0A558J3R4"/>
<reference evidence="1 2" key="1">
    <citation type="submission" date="2019-07" db="EMBL/GenBank/DDBJ databases">
        <title>Diversity of Bacteria from Kongsfjorden, Arctic.</title>
        <authorList>
            <person name="Yu Y."/>
        </authorList>
    </citation>
    <scope>NUCLEOTIDE SEQUENCE [LARGE SCALE GENOMIC DNA]</scope>
    <source>
        <strain evidence="1 2">SM1922</strain>
    </source>
</reference>